<dbReference type="Proteomes" id="UP000399805">
    <property type="component" value="Unassembled WGS sequence"/>
</dbReference>
<accession>A0A6I8LNH8</accession>
<protein>
    <submittedName>
        <fullName evidence="2">Efflux ABC transporter</fullName>
    </submittedName>
</protein>
<keyword evidence="3" id="KW-1185">Reference proteome</keyword>
<evidence type="ECO:0000313" key="3">
    <source>
        <dbReference type="Proteomes" id="UP000399805"/>
    </source>
</evidence>
<keyword evidence="1" id="KW-0472">Membrane</keyword>
<reference evidence="2 3" key="1">
    <citation type="submission" date="2019-09" db="EMBL/GenBank/DDBJ databases">
        <authorList>
            <person name="Leyn A S."/>
        </authorList>
    </citation>
    <scope>NUCLEOTIDE SEQUENCE [LARGE SCALE GENOMIC DNA]</scope>
    <source>
        <strain evidence="2">AA231_1</strain>
    </source>
</reference>
<feature type="transmembrane region" description="Helical" evidence="1">
    <location>
        <begin position="183"/>
        <end position="202"/>
    </location>
</feature>
<feature type="transmembrane region" description="Helical" evidence="1">
    <location>
        <begin position="64"/>
        <end position="87"/>
    </location>
</feature>
<dbReference type="AlphaFoldDB" id="A0A6I8LNH8"/>
<gene>
    <name evidence="2" type="ORF">AA23TX_04355</name>
</gene>
<sequence length="263" mass="26988">MTTATASSVRTGGRSGAVAAEWTKFWSVRATWWCLIAGTALMLGYSTLSGIAQHFDDDPQAANTITLGAGFYLTQFAVIALATLFVTSEYTGGGIRSTLLWTPVRSRVVLAKAAVLLPVLFAYGVGISCAGMALASVVKNGHGLPTSLEAGFTTAFGMGGYFALLGLVCTGVGWALRSAAGTLVTVIVLLVPLPLIVASLGLPELIPYFPGIAGVNAMVEAGRPNPITMAPAPYAPWVGLLICAAWAGAALAAGAAVLRRRDA</sequence>
<evidence type="ECO:0000256" key="1">
    <source>
        <dbReference type="SAM" id="Phobius"/>
    </source>
</evidence>
<feature type="transmembrane region" description="Helical" evidence="1">
    <location>
        <begin position="155"/>
        <end position="176"/>
    </location>
</feature>
<evidence type="ECO:0000313" key="2">
    <source>
        <dbReference type="EMBL" id="VVJ19334.1"/>
    </source>
</evidence>
<proteinExistence type="predicted"/>
<keyword evidence="1" id="KW-0812">Transmembrane</keyword>
<dbReference type="EMBL" id="CABVGP010000002">
    <property type="protein sequence ID" value="VVJ19334.1"/>
    <property type="molecule type" value="Genomic_DNA"/>
</dbReference>
<name>A0A6I8LNH8_9PSEU</name>
<feature type="transmembrane region" description="Helical" evidence="1">
    <location>
        <begin position="234"/>
        <end position="258"/>
    </location>
</feature>
<dbReference type="RefSeq" id="WP_155544611.1">
    <property type="nucleotide sequence ID" value="NZ_CABVGP010000002.1"/>
</dbReference>
<organism evidence="2 3">
    <name type="scientific">Amycolatopsis camponoti</name>
    <dbReference type="NCBI Taxonomy" id="2606593"/>
    <lineage>
        <taxon>Bacteria</taxon>
        <taxon>Bacillati</taxon>
        <taxon>Actinomycetota</taxon>
        <taxon>Actinomycetes</taxon>
        <taxon>Pseudonocardiales</taxon>
        <taxon>Pseudonocardiaceae</taxon>
        <taxon>Amycolatopsis</taxon>
    </lineage>
</organism>
<feature type="transmembrane region" description="Helical" evidence="1">
    <location>
        <begin position="32"/>
        <end position="52"/>
    </location>
</feature>
<keyword evidence="1" id="KW-1133">Transmembrane helix</keyword>
<feature type="transmembrane region" description="Helical" evidence="1">
    <location>
        <begin position="108"/>
        <end position="135"/>
    </location>
</feature>